<protein>
    <recommendedName>
        <fullName evidence="2">GAT domain-containing protein</fullName>
    </recommendedName>
</protein>
<dbReference type="SUPFAM" id="SSF89009">
    <property type="entry name" value="GAT-like domain"/>
    <property type="match status" value="1"/>
</dbReference>
<evidence type="ECO:0000313" key="3">
    <source>
        <dbReference type="EMBL" id="KAF2104106.1"/>
    </source>
</evidence>
<dbReference type="InterPro" id="IPR038425">
    <property type="entry name" value="GAT_sf"/>
</dbReference>
<dbReference type="Pfam" id="PF03127">
    <property type="entry name" value="GAT"/>
    <property type="match status" value="1"/>
</dbReference>
<dbReference type="Gene3D" id="1.20.58.160">
    <property type="match status" value="1"/>
</dbReference>
<reference evidence="3" key="1">
    <citation type="journal article" date="2020" name="Stud. Mycol.">
        <title>101 Dothideomycetes genomes: a test case for predicting lifestyles and emergence of pathogens.</title>
        <authorList>
            <person name="Haridas S."/>
            <person name="Albert R."/>
            <person name="Binder M."/>
            <person name="Bloem J."/>
            <person name="Labutti K."/>
            <person name="Salamov A."/>
            <person name="Andreopoulos B."/>
            <person name="Baker S."/>
            <person name="Barry K."/>
            <person name="Bills G."/>
            <person name="Bluhm B."/>
            <person name="Cannon C."/>
            <person name="Castanera R."/>
            <person name="Culley D."/>
            <person name="Daum C."/>
            <person name="Ezra D."/>
            <person name="Gonzalez J."/>
            <person name="Henrissat B."/>
            <person name="Kuo A."/>
            <person name="Liang C."/>
            <person name="Lipzen A."/>
            <person name="Lutzoni F."/>
            <person name="Magnuson J."/>
            <person name="Mondo S."/>
            <person name="Nolan M."/>
            <person name="Ohm R."/>
            <person name="Pangilinan J."/>
            <person name="Park H.-J."/>
            <person name="Ramirez L."/>
            <person name="Alfaro M."/>
            <person name="Sun H."/>
            <person name="Tritt A."/>
            <person name="Yoshinaga Y."/>
            <person name="Zwiers L.-H."/>
            <person name="Turgeon B."/>
            <person name="Goodwin S."/>
            <person name="Spatafora J."/>
            <person name="Crous P."/>
            <person name="Grigoriev I."/>
        </authorList>
    </citation>
    <scope>NUCLEOTIDE SEQUENCE</scope>
    <source>
        <strain evidence="3">CBS 133067</strain>
    </source>
</reference>
<evidence type="ECO:0000259" key="2">
    <source>
        <dbReference type="PROSITE" id="PS50909"/>
    </source>
</evidence>
<dbReference type="InterPro" id="IPR004152">
    <property type="entry name" value="GAT_dom"/>
</dbReference>
<dbReference type="GO" id="GO:0035091">
    <property type="term" value="F:phosphatidylinositol binding"/>
    <property type="evidence" value="ECO:0007669"/>
    <property type="project" value="InterPro"/>
</dbReference>
<dbReference type="Gene3D" id="1.25.40.90">
    <property type="match status" value="1"/>
</dbReference>
<dbReference type="EMBL" id="ML978121">
    <property type="protein sequence ID" value="KAF2104106.1"/>
    <property type="molecule type" value="Genomic_DNA"/>
</dbReference>
<dbReference type="Proteomes" id="UP000799772">
    <property type="component" value="Unassembled WGS sequence"/>
</dbReference>
<feature type="compositionally biased region" description="Polar residues" evidence="1">
    <location>
        <begin position="348"/>
        <end position="366"/>
    </location>
</feature>
<evidence type="ECO:0000256" key="1">
    <source>
        <dbReference type="SAM" id="MobiDB-lite"/>
    </source>
</evidence>
<dbReference type="SUPFAM" id="SSF48464">
    <property type="entry name" value="ENTH/VHS domain"/>
    <property type="match status" value="1"/>
</dbReference>
<evidence type="ECO:0000313" key="4">
    <source>
        <dbReference type="Proteomes" id="UP000799772"/>
    </source>
</evidence>
<feature type="compositionally biased region" description="Low complexity" evidence="1">
    <location>
        <begin position="183"/>
        <end position="195"/>
    </location>
</feature>
<dbReference type="InterPro" id="IPR008942">
    <property type="entry name" value="ENTH_VHS"/>
</dbReference>
<proteinExistence type="predicted"/>
<dbReference type="PROSITE" id="PS50909">
    <property type="entry name" value="GAT"/>
    <property type="match status" value="1"/>
</dbReference>
<feature type="region of interest" description="Disordered" evidence="1">
    <location>
        <begin position="180"/>
        <end position="214"/>
    </location>
</feature>
<organism evidence="3 4">
    <name type="scientific">Rhizodiscina lignyota</name>
    <dbReference type="NCBI Taxonomy" id="1504668"/>
    <lineage>
        <taxon>Eukaryota</taxon>
        <taxon>Fungi</taxon>
        <taxon>Dikarya</taxon>
        <taxon>Ascomycota</taxon>
        <taxon>Pezizomycotina</taxon>
        <taxon>Dothideomycetes</taxon>
        <taxon>Pleosporomycetidae</taxon>
        <taxon>Aulographales</taxon>
        <taxon>Rhizodiscinaceae</taxon>
        <taxon>Rhizodiscina</taxon>
    </lineage>
</organism>
<gene>
    <name evidence="3" type="ORF">NA57DRAFT_70319</name>
</gene>
<comment type="caution">
    <text evidence="3">The sequence shown here is derived from an EMBL/GenBank/DDBJ whole genome shotgun (WGS) entry which is preliminary data.</text>
</comment>
<accession>A0A9P4IM73</accession>
<dbReference type="OrthoDB" id="5393057at2759"/>
<dbReference type="CDD" id="cd21383">
    <property type="entry name" value="GAT_GGA_Tom1-like"/>
    <property type="match status" value="1"/>
</dbReference>
<keyword evidence="4" id="KW-1185">Reference proteome</keyword>
<feature type="compositionally biased region" description="Polar residues" evidence="1">
    <location>
        <begin position="547"/>
        <end position="572"/>
    </location>
</feature>
<feature type="compositionally biased region" description="Polar residues" evidence="1">
    <location>
        <begin position="383"/>
        <end position="393"/>
    </location>
</feature>
<feature type="region of interest" description="Disordered" evidence="1">
    <location>
        <begin position="310"/>
        <end position="644"/>
    </location>
</feature>
<name>A0A9P4IM73_9PEZI</name>
<dbReference type="AlphaFoldDB" id="A0A9P4IM73"/>
<dbReference type="GO" id="GO:0043130">
    <property type="term" value="F:ubiquitin binding"/>
    <property type="evidence" value="ECO:0007669"/>
    <property type="project" value="InterPro"/>
</dbReference>
<feature type="compositionally biased region" description="Basic and acidic residues" evidence="1">
    <location>
        <begin position="476"/>
        <end position="492"/>
    </location>
</feature>
<feature type="domain" description="GAT" evidence="2">
    <location>
        <begin position="217"/>
        <end position="306"/>
    </location>
</feature>
<sequence length="644" mass="69342">MVIKRFQDRLLGKQRNGSGSDDPALEGDSPQANAARGVRLFCESGGPENSGDEVLHLPVIVESAESSPAAAAAAAYQIRKFLSKDNYGKPHVQYNAIMLIRILADNPGPSFTKNMDTKFSNTMKQLLRECKDQSVQQITRETLSALYQEKGYDTNLNTLFQMWTKEQPGQVRPRTLNAPAFNPQQQQQPFQQPFGFGPGPTPDHFAHGSRSQHTGLPAPHELAARIEEAKTSAKLLQQLVQSTPASELQSNDLVKEFGQRVSAAQKSIQGYINSDNPAPDEDTLQTLIETSEQLSLAASKHQRAILQARRLNGSSPPIQGNPDGLYAGTARPASGAPILNAPALPVRTGSNGLPQNPPRITNTPPRQATYFPPIGPPPGRSPQAATPNDSDTLYNPPPVPPASMRANLARHTSNQEPLPTLDGSFGTSSRPAIPSMTFHNEPIELASPTPPPPEEANRKPLPPITTDADDAEDPFSDEHVSPHPEEPVHYTRPDPPPSLRANPTGYTAIAAEPDQEEPVHYTRTDPPPSLRTNPTGYTTIAAKPSPKTGSPTSYHPGYQSTPSYMHRQQSSGDKLVMHGGRTSPESQGQAPQRMGSAAMSEGSERSSAGGTAERYEVAAGQGAPRGAANVSPLYERNSGSGYRY</sequence>